<dbReference type="Proteomes" id="UP000008177">
    <property type="component" value="Unplaced contigs"/>
</dbReference>
<organism evidence="1 2">
    <name type="scientific">Botryotinia fuckeliana (strain T4)</name>
    <name type="common">Noble rot fungus</name>
    <name type="synonym">Botrytis cinerea</name>
    <dbReference type="NCBI Taxonomy" id="999810"/>
    <lineage>
        <taxon>Eukaryota</taxon>
        <taxon>Fungi</taxon>
        <taxon>Dikarya</taxon>
        <taxon>Ascomycota</taxon>
        <taxon>Pezizomycotina</taxon>
        <taxon>Leotiomycetes</taxon>
        <taxon>Helotiales</taxon>
        <taxon>Sclerotiniaceae</taxon>
        <taxon>Botrytis</taxon>
    </lineage>
</organism>
<dbReference type="AlphaFoldDB" id="G2YQX6"/>
<dbReference type="InParanoid" id="G2YQX6"/>
<evidence type="ECO:0000313" key="2">
    <source>
        <dbReference type="Proteomes" id="UP000008177"/>
    </source>
</evidence>
<proteinExistence type="predicted"/>
<evidence type="ECO:0000313" key="1">
    <source>
        <dbReference type="EMBL" id="CCD54024.1"/>
    </source>
</evidence>
<dbReference type="EMBL" id="FQ790349">
    <property type="protein sequence ID" value="CCD54024.1"/>
    <property type="molecule type" value="Genomic_DNA"/>
</dbReference>
<sequence>MLIDADRESPPAAVGVGRKSARLPSSFARCWLTCLETAVAVFVRPFVVCKNGKSMPRSFLETTTQSQLKPSRPMPPSYLTSNLTDLNKDPCMILPRPLLFP</sequence>
<protein>
    <submittedName>
        <fullName evidence="1">Uncharacterized protein</fullName>
    </submittedName>
</protein>
<dbReference type="HOGENOM" id="CLU_2291270_0_0_1"/>
<gene>
    <name evidence="1" type="ORF">BofuT4_P132040.1</name>
</gene>
<reference evidence="2" key="1">
    <citation type="journal article" date="2011" name="PLoS Genet.">
        <title>Genomic analysis of the necrotrophic fungal pathogens Sclerotinia sclerotiorum and Botrytis cinerea.</title>
        <authorList>
            <person name="Amselem J."/>
            <person name="Cuomo C.A."/>
            <person name="van Kan J.A."/>
            <person name="Viaud M."/>
            <person name="Benito E.P."/>
            <person name="Couloux A."/>
            <person name="Coutinho P.M."/>
            <person name="de Vries R.P."/>
            <person name="Dyer P.S."/>
            <person name="Fillinger S."/>
            <person name="Fournier E."/>
            <person name="Gout L."/>
            <person name="Hahn M."/>
            <person name="Kohn L."/>
            <person name="Lapalu N."/>
            <person name="Plummer K.M."/>
            <person name="Pradier J.M."/>
            <person name="Quevillon E."/>
            <person name="Sharon A."/>
            <person name="Simon A."/>
            <person name="ten Have A."/>
            <person name="Tudzynski B."/>
            <person name="Tudzynski P."/>
            <person name="Wincker P."/>
            <person name="Andrew M."/>
            <person name="Anthouard V."/>
            <person name="Beever R.E."/>
            <person name="Beffa R."/>
            <person name="Benoit I."/>
            <person name="Bouzid O."/>
            <person name="Brault B."/>
            <person name="Chen Z."/>
            <person name="Choquer M."/>
            <person name="Collemare J."/>
            <person name="Cotton P."/>
            <person name="Danchin E.G."/>
            <person name="Da Silva C."/>
            <person name="Gautier A."/>
            <person name="Giraud C."/>
            <person name="Giraud T."/>
            <person name="Gonzalez C."/>
            <person name="Grossetete S."/>
            <person name="Guldener U."/>
            <person name="Henrissat B."/>
            <person name="Howlett B.J."/>
            <person name="Kodira C."/>
            <person name="Kretschmer M."/>
            <person name="Lappartient A."/>
            <person name="Leroch M."/>
            <person name="Levis C."/>
            <person name="Mauceli E."/>
            <person name="Neuveglise C."/>
            <person name="Oeser B."/>
            <person name="Pearson M."/>
            <person name="Poulain J."/>
            <person name="Poussereau N."/>
            <person name="Quesneville H."/>
            <person name="Rascle C."/>
            <person name="Schumacher J."/>
            <person name="Segurens B."/>
            <person name="Sexton A."/>
            <person name="Silva E."/>
            <person name="Sirven C."/>
            <person name="Soanes D.M."/>
            <person name="Talbot N.J."/>
            <person name="Templeton M."/>
            <person name="Yandava C."/>
            <person name="Yarden O."/>
            <person name="Zeng Q."/>
            <person name="Rollins J.A."/>
            <person name="Lebrun M.H."/>
            <person name="Dickman M."/>
        </authorList>
    </citation>
    <scope>NUCLEOTIDE SEQUENCE [LARGE SCALE GENOMIC DNA]</scope>
    <source>
        <strain evidence="2">T4</strain>
    </source>
</reference>
<accession>G2YQX6</accession>
<name>G2YQX6_BOTF4</name>